<reference evidence="1" key="1">
    <citation type="submission" date="2020-07" db="EMBL/GenBank/DDBJ databases">
        <title>Multicomponent nature underlies the extraordinary mechanical properties of spider dragline silk.</title>
        <authorList>
            <person name="Kono N."/>
            <person name="Nakamura H."/>
            <person name="Mori M."/>
            <person name="Yoshida Y."/>
            <person name="Ohtoshi R."/>
            <person name="Malay A.D."/>
            <person name="Moran D.A.P."/>
            <person name="Tomita M."/>
            <person name="Numata K."/>
            <person name="Arakawa K."/>
        </authorList>
    </citation>
    <scope>NUCLEOTIDE SEQUENCE</scope>
</reference>
<protein>
    <submittedName>
        <fullName evidence="1">Uncharacterized protein</fullName>
    </submittedName>
</protein>
<accession>A0A8X6HAX3</accession>
<dbReference type="AlphaFoldDB" id="A0A8X6HAX3"/>
<feature type="non-terminal residue" evidence="1">
    <location>
        <position position="29"/>
    </location>
</feature>
<organism evidence="1 2">
    <name type="scientific">Trichonephila clavata</name>
    <name type="common">Joro spider</name>
    <name type="synonym">Nephila clavata</name>
    <dbReference type="NCBI Taxonomy" id="2740835"/>
    <lineage>
        <taxon>Eukaryota</taxon>
        <taxon>Metazoa</taxon>
        <taxon>Ecdysozoa</taxon>
        <taxon>Arthropoda</taxon>
        <taxon>Chelicerata</taxon>
        <taxon>Arachnida</taxon>
        <taxon>Araneae</taxon>
        <taxon>Araneomorphae</taxon>
        <taxon>Entelegynae</taxon>
        <taxon>Araneoidea</taxon>
        <taxon>Nephilidae</taxon>
        <taxon>Trichonephila</taxon>
    </lineage>
</organism>
<gene>
    <name evidence="1" type="ORF">TNCT_657371</name>
</gene>
<sequence>MLSQELPVSFLWDLELLGIRDPVEQNTKD</sequence>
<dbReference type="Proteomes" id="UP000887116">
    <property type="component" value="Unassembled WGS sequence"/>
</dbReference>
<proteinExistence type="predicted"/>
<name>A0A8X6HAX3_TRICU</name>
<dbReference type="EMBL" id="BMAO01001007">
    <property type="protein sequence ID" value="GFQ70502.1"/>
    <property type="molecule type" value="Genomic_DNA"/>
</dbReference>
<keyword evidence="2" id="KW-1185">Reference proteome</keyword>
<evidence type="ECO:0000313" key="2">
    <source>
        <dbReference type="Proteomes" id="UP000887116"/>
    </source>
</evidence>
<evidence type="ECO:0000313" key="1">
    <source>
        <dbReference type="EMBL" id="GFQ70502.1"/>
    </source>
</evidence>
<comment type="caution">
    <text evidence="1">The sequence shown here is derived from an EMBL/GenBank/DDBJ whole genome shotgun (WGS) entry which is preliminary data.</text>
</comment>